<evidence type="ECO:0000256" key="7">
    <source>
        <dbReference type="ARBA" id="ARBA00023163"/>
    </source>
</evidence>
<dbReference type="SMART" id="SM01366">
    <property type="entry name" value="c-clamp"/>
    <property type="match status" value="1"/>
</dbReference>
<keyword evidence="2" id="KW-0479">Metal-binding</keyword>
<dbReference type="PROSITE" id="PS50157">
    <property type="entry name" value="ZINC_FINGER_C2H2_2"/>
    <property type="match status" value="1"/>
</dbReference>
<dbReference type="InterPro" id="IPR052253">
    <property type="entry name" value="CR1/CR2-DNA-binding_regulator"/>
</dbReference>
<dbReference type="AlphaFoldDB" id="A0A443SRI7"/>
<keyword evidence="8" id="KW-0539">Nucleus</keyword>
<keyword evidence="3 9" id="KW-0863">Zinc-finger</keyword>
<keyword evidence="12" id="KW-1185">Reference proteome</keyword>
<evidence type="ECO:0000313" key="12">
    <source>
        <dbReference type="Proteomes" id="UP000288716"/>
    </source>
</evidence>
<evidence type="ECO:0000256" key="3">
    <source>
        <dbReference type="ARBA" id="ARBA00022771"/>
    </source>
</evidence>
<evidence type="ECO:0000256" key="5">
    <source>
        <dbReference type="ARBA" id="ARBA00023015"/>
    </source>
</evidence>
<dbReference type="GO" id="GO:0008270">
    <property type="term" value="F:zinc ion binding"/>
    <property type="evidence" value="ECO:0007669"/>
    <property type="project" value="UniProtKB-KW"/>
</dbReference>
<dbReference type="OrthoDB" id="5950721at2759"/>
<feature type="domain" description="C2H2-type" evidence="10">
    <location>
        <begin position="49"/>
        <end position="79"/>
    </location>
</feature>
<evidence type="ECO:0000256" key="4">
    <source>
        <dbReference type="ARBA" id="ARBA00022833"/>
    </source>
</evidence>
<dbReference type="PANTHER" id="PTHR13006">
    <property type="entry name" value="PAPILLOMAVIRUS REGULATORY FACTOR PRF-1"/>
    <property type="match status" value="1"/>
</dbReference>
<evidence type="ECO:0000256" key="9">
    <source>
        <dbReference type="PROSITE-ProRule" id="PRU00042"/>
    </source>
</evidence>
<comment type="subcellular location">
    <subcellularLocation>
        <location evidence="1">Nucleus</location>
    </subcellularLocation>
</comment>
<dbReference type="GO" id="GO:0006357">
    <property type="term" value="P:regulation of transcription by RNA polymerase II"/>
    <property type="evidence" value="ECO:0007669"/>
    <property type="project" value="TreeGrafter"/>
</dbReference>
<keyword evidence="4" id="KW-0862">Zinc</keyword>
<evidence type="ECO:0000259" key="10">
    <source>
        <dbReference type="PROSITE" id="PS50157"/>
    </source>
</evidence>
<dbReference type="GO" id="GO:0003700">
    <property type="term" value="F:DNA-binding transcription factor activity"/>
    <property type="evidence" value="ECO:0007669"/>
    <property type="project" value="TreeGrafter"/>
</dbReference>
<keyword evidence="6" id="KW-0238">DNA-binding</keyword>
<dbReference type="GO" id="GO:0000978">
    <property type="term" value="F:RNA polymerase II cis-regulatory region sequence-specific DNA binding"/>
    <property type="evidence" value="ECO:0007669"/>
    <property type="project" value="TreeGrafter"/>
</dbReference>
<proteinExistence type="predicted"/>
<dbReference type="STRING" id="299467.A0A443SRI7"/>
<accession>A0A443SRI7</accession>
<evidence type="ECO:0000256" key="1">
    <source>
        <dbReference type="ARBA" id="ARBA00004123"/>
    </source>
</evidence>
<reference evidence="11 12" key="1">
    <citation type="journal article" date="2018" name="Gigascience">
        <title>Genomes of trombidid mites reveal novel predicted allergens and laterally-transferred genes associated with secondary metabolism.</title>
        <authorList>
            <person name="Dong X."/>
            <person name="Chaisiri K."/>
            <person name="Xia D."/>
            <person name="Armstrong S.D."/>
            <person name="Fang Y."/>
            <person name="Donnelly M.J."/>
            <person name="Kadowaki T."/>
            <person name="McGarry J.W."/>
            <person name="Darby A.C."/>
            <person name="Makepeace B.L."/>
        </authorList>
    </citation>
    <scope>NUCLEOTIDE SEQUENCE [LARGE SCALE GENOMIC DNA]</scope>
    <source>
        <strain evidence="11">UoL-UT</strain>
    </source>
</reference>
<keyword evidence="7" id="KW-0804">Transcription</keyword>
<dbReference type="InterPro" id="IPR013087">
    <property type="entry name" value="Znf_C2H2_type"/>
</dbReference>
<evidence type="ECO:0000256" key="2">
    <source>
        <dbReference type="ARBA" id="ARBA00022723"/>
    </source>
</evidence>
<dbReference type="EMBL" id="NCKV01000643">
    <property type="protein sequence ID" value="RWS30102.1"/>
    <property type="molecule type" value="Genomic_DNA"/>
</dbReference>
<sequence length="268" mass="29801">MNAMDECNVAMDDCMAAMVLMSLSCSPKSPLMAGERTADFSAFAVDSMFQCTWPGCGEIRNHCEDIERHVRVEHLGRSADSLDDEYSDHEEEFYYNEIEIFPQHSSSASSASSSGFLPSSLPHKFETVANVMDSGASSSSSIISPTQSPGPLLESDSVPFFASSSAPTWSHLDMVRPPHEDPEYRKFVVEKGDYRKYIVEKVELLHRNIAGNEAHLNNGTGKTSMATHPINIPGSGETKKCRKMYGMDNRESWCTQCKWKKACSRFVD</sequence>
<dbReference type="Proteomes" id="UP000288716">
    <property type="component" value="Unassembled WGS sequence"/>
</dbReference>
<dbReference type="GO" id="GO:0005634">
    <property type="term" value="C:nucleus"/>
    <property type="evidence" value="ECO:0007669"/>
    <property type="project" value="UniProtKB-SubCell"/>
</dbReference>
<dbReference type="PANTHER" id="PTHR13006:SF9">
    <property type="entry name" value="GLUCOSE TRANSPORTER 4 ENHANCER FACTOR, ISOFORM G"/>
    <property type="match status" value="1"/>
</dbReference>
<organism evidence="11 12">
    <name type="scientific">Leptotrombidium deliense</name>
    <dbReference type="NCBI Taxonomy" id="299467"/>
    <lineage>
        <taxon>Eukaryota</taxon>
        <taxon>Metazoa</taxon>
        <taxon>Ecdysozoa</taxon>
        <taxon>Arthropoda</taxon>
        <taxon>Chelicerata</taxon>
        <taxon>Arachnida</taxon>
        <taxon>Acari</taxon>
        <taxon>Acariformes</taxon>
        <taxon>Trombidiformes</taxon>
        <taxon>Prostigmata</taxon>
        <taxon>Anystina</taxon>
        <taxon>Parasitengona</taxon>
        <taxon>Trombiculoidea</taxon>
        <taxon>Trombiculidae</taxon>
        <taxon>Leptotrombidium</taxon>
    </lineage>
</organism>
<evidence type="ECO:0000256" key="6">
    <source>
        <dbReference type="ARBA" id="ARBA00023125"/>
    </source>
</evidence>
<dbReference type="VEuPathDB" id="VectorBase:LDEU001938"/>
<gene>
    <name evidence="11" type="ORF">B4U80_04671</name>
</gene>
<comment type="caution">
    <text evidence="11">The sequence shown here is derived from an EMBL/GenBank/DDBJ whole genome shotgun (WGS) entry which is preliminary data.</text>
</comment>
<evidence type="ECO:0000313" key="11">
    <source>
        <dbReference type="EMBL" id="RWS30102.1"/>
    </source>
</evidence>
<name>A0A443SRI7_9ACAR</name>
<protein>
    <submittedName>
        <fullName evidence="11">Zinc finger protein 704-like protein</fullName>
    </submittedName>
</protein>
<keyword evidence="5" id="KW-0805">Transcription regulation</keyword>
<evidence type="ECO:0000256" key="8">
    <source>
        <dbReference type="ARBA" id="ARBA00023242"/>
    </source>
</evidence>